<feature type="transmembrane region" description="Helical" evidence="1">
    <location>
        <begin position="6"/>
        <end position="29"/>
    </location>
</feature>
<dbReference type="Proteomes" id="UP000178602">
    <property type="component" value="Unassembled WGS sequence"/>
</dbReference>
<feature type="transmembrane region" description="Helical" evidence="1">
    <location>
        <begin position="49"/>
        <end position="68"/>
    </location>
</feature>
<evidence type="ECO:0000313" key="2">
    <source>
        <dbReference type="EMBL" id="OGC28577.1"/>
    </source>
</evidence>
<sequence>MIYLISAGLISLGFGLMLLLYSPVCKMVCRTCDQVVFDLDKFTAGYRNIFGGLLILVTIIIGSVAVLTPQTPQLHLFWVVSLVFGLFFILLPKQLAKLSLAANRMVFDTESSVAAYCRTVAVVLLLAGVYILYIAYAFAGR</sequence>
<evidence type="ECO:0000256" key="1">
    <source>
        <dbReference type="SAM" id="Phobius"/>
    </source>
</evidence>
<organism evidence="2 3">
    <name type="scientific">candidate division WOR-1 bacterium RIFOXYC12_FULL_54_18</name>
    <dbReference type="NCBI Taxonomy" id="1802584"/>
    <lineage>
        <taxon>Bacteria</taxon>
        <taxon>Bacillati</taxon>
        <taxon>Saganbacteria</taxon>
    </lineage>
</organism>
<dbReference type="EMBL" id="MEUG01000001">
    <property type="protein sequence ID" value="OGC28577.1"/>
    <property type="molecule type" value="Genomic_DNA"/>
</dbReference>
<gene>
    <name evidence="2" type="ORF">A3K49_06420</name>
</gene>
<keyword evidence="1" id="KW-0812">Transmembrane</keyword>
<feature type="transmembrane region" description="Helical" evidence="1">
    <location>
        <begin position="74"/>
        <end position="92"/>
    </location>
</feature>
<proteinExistence type="predicted"/>
<feature type="transmembrane region" description="Helical" evidence="1">
    <location>
        <begin position="113"/>
        <end position="139"/>
    </location>
</feature>
<reference evidence="2 3" key="1">
    <citation type="journal article" date="2016" name="Nat. Commun.">
        <title>Thousands of microbial genomes shed light on interconnected biogeochemical processes in an aquifer system.</title>
        <authorList>
            <person name="Anantharaman K."/>
            <person name="Brown C.T."/>
            <person name="Hug L.A."/>
            <person name="Sharon I."/>
            <person name="Castelle C.J."/>
            <person name="Probst A.J."/>
            <person name="Thomas B.C."/>
            <person name="Singh A."/>
            <person name="Wilkins M.J."/>
            <person name="Karaoz U."/>
            <person name="Brodie E.L."/>
            <person name="Williams K.H."/>
            <person name="Hubbard S.S."/>
            <person name="Banfield J.F."/>
        </authorList>
    </citation>
    <scope>NUCLEOTIDE SEQUENCE [LARGE SCALE GENOMIC DNA]</scope>
</reference>
<accession>A0A1F4T7P8</accession>
<dbReference type="AlphaFoldDB" id="A0A1F4T7P8"/>
<evidence type="ECO:0000313" key="3">
    <source>
        <dbReference type="Proteomes" id="UP000178602"/>
    </source>
</evidence>
<keyword evidence="1" id="KW-0472">Membrane</keyword>
<comment type="caution">
    <text evidence="2">The sequence shown here is derived from an EMBL/GenBank/DDBJ whole genome shotgun (WGS) entry which is preliminary data.</text>
</comment>
<name>A0A1F4T7P8_UNCSA</name>
<keyword evidence="1" id="KW-1133">Transmembrane helix</keyword>
<protein>
    <submittedName>
        <fullName evidence="2">Uncharacterized protein</fullName>
    </submittedName>
</protein>